<keyword evidence="1" id="KW-1133">Transmembrane helix</keyword>
<dbReference type="OrthoDB" id="6429748at2759"/>
<feature type="transmembrane region" description="Helical" evidence="1">
    <location>
        <begin position="101"/>
        <end position="121"/>
    </location>
</feature>
<name>A0A4C1T430_EUMVA</name>
<organism evidence="2 3">
    <name type="scientific">Eumeta variegata</name>
    <name type="common">Bagworm moth</name>
    <name type="synonym">Eumeta japonica</name>
    <dbReference type="NCBI Taxonomy" id="151549"/>
    <lineage>
        <taxon>Eukaryota</taxon>
        <taxon>Metazoa</taxon>
        <taxon>Ecdysozoa</taxon>
        <taxon>Arthropoda</taxon>
        <taxon>Hexapoda</taxon>
        <taxon>Insecta</taxon>
        <taxon>Pterygota</taxon>
        <taxon>Neoptera</taxon>
        <taxon>Endopterygota</taxon>
        <taxon>Lepidoptera</taxon>
        <taxon>Glossata</taxon>
        <taxon>Ditrysia</taxon>
        <taxon>Tineoidea</taxon>
        <taxon>Psychidae</taxon>
        <taxon>Oiketicinae</taxon>
        <taxon>Eumeta</taxon>
    </lineage>
</organism>
<evidence type="ECO:0000313" key="2">
    <source>
        <dbReference type="EMBL" id="GBP08208.1"/>
    </source>
</evidence>
<comment type="caution">
    <text evidence="2">The sequence shown here is derived from an EMBL/GenBank/DDBJ whole genome shotgun (WGS) entry which is preliminary data.</text>
</comment>
<evidence type="ECO:0000313" key="3">
    <source>
        <dbReference type="Proteomes" id="UP000299102"/>
    </source>
</evidence>
<reference evidence="2 3" key="1">
    <citation type="journal article" date="2019" name="Commun. Biol.">
        <title>The bagworm genome reveals a unique fibroin gene that provides high tensile strength.</title>
        <authorList>
            <person name="Kono N."/>
            <person name="Nakamura H."/>
            <person name="Ohtoshi R."/>
            <person name="Tomita M."/>
            <person name="Numata K."/>
            <person name="Arakawa K."/>
        </authorList>
    </citation>
    <scope>NUCLEOTIDE SEQUENCE [LARGE SCALE GENOMIC DNA]</scope>
</reference>
<keyword evidence="1" id="KW-0812">Transmembrane</keyword>
<proteinExistence type="predicted"/>
<keyword evidence="3" id="KW-1185">Reference proteome</keyword>
<dbReference type="EMBL" id="BGZK01000030">
    <property type="protein sequence ID" value="GBP08208.1"/>
    <property type="molecule type" value="Genomic_DNA"/>
</dbReference>
<evidence type="ECO:0000256" key="1">
    <source>
        <dbReference type="SAM" id="Phobius"/>
    </source>
</evidence>
<keyword evidence="1" id="KW-0472">Membrane</keyword>
<protein>
    <submittedName>
        <fullName evidence="2">Uncharacterized protein</fullName>
    </submittedName>
</protein>
<dbReference type="Proteomes" id="UP000299102">
    <property type="component" value="Unassembled WGS sequence"/>
</dbReference>
<dbReference type="AlphaFoldDB" id="A0A4C1T430"/>
<accession>A0A4C1T430</accession>
<sequence length="136" mass="15296">MIKDDNGCTYQMLLNALEIGSAKYKIFHDELKMKKIVSRWVPHHLRQHQKSECVRISRQTLKLLHKGGHRIISEIVTAAKSLKTIALGRSYLKMFGHEKKATLVVVVVVVAAAGTDLAFVVERADLQDRTSSTSLE</sequence>
<gene>
    <name evidence="2" type="ORF">EVAR_78712_1</name>
</gene>